<accession>A0A2H5N000</accession>
<comment type="caution">
    <text evidence="5">The sequence shown here is derived from an EMBL/GenBank/DDBJ whole genome shotgun (WGS) entry which is preliminary data.</text>
</comment>
<evidence type="ECO:0000313" key="6">
    <source>
        <dbReference type="Proteomes" id="UP000236630"/>
    </source>
</evidence>
<dbReference type="GO" id="GO:0030599">
    <property type="term" value="F:pectinesterase activity"/>
    <property type="evidence" value="ECO:0007669"/>
    <property type="project" value="InterPro"/>
</dbReference>
<dbReference type="InterPro" id="IPR011050">
    <property type="entry name" value="Pectin_lyase_fold/virulence"/>
</dbReference>
<dbReference type="GO" id="GO:0042545">
    <property type="term" value="P:cell wall modification"/>
    <property type="evidence" value="ECO:0007669"/>
    <property type="project" value="InterPro"/>
</dbReference>
<keyword evidence="2" id="KW-0378">Hydrolase</keyword>
<evidence type="ECO:0000313" key="5">
    <source>
        <dbReference type="EMBL" id="GAY33593.1"/>
    </source>
</evidence>
<sequence>MQSFMDSLINPAGWHEWSGDFALATLYYAEYNNTGPGSDTTNRVTWPGYHVINATDAANFTVSNFLLGDNWLPQTAVPYTGGLI</sequence>
<comment type="pathway">
    <text evidence="1">Glycan metabolism; pectin degradation; 2-dehydro-3-deoxy-D-gluconate from pectin: step 1/5.</text>
</comment>
<gene>
    <name evidence="5" type="ORF">CUMW_282010</name>
</gene>
<protein>
    <recommendedName>
        <fullName evidence="4">Pectinesterase catalytic domain-containing protein</fullName>
    </recommendedName>
</protein>
<dbReference type="EMBL" id="BDQV01003052">
    <property type="protein sequence ID" value="GAY33593.1"/>
    <property type="molecule type" value="Genomic_DNA"/>
</dbReference>
<evidence type="ECO:0000256" key="1">
    <source>
        <dbReference type="ARBA" id="ARBA00005184"/>
    </source>
</evidence>
<name>A0A2H5N000_CITUN</name>
<dbReference type="PANTHER" id="PTHR31707">
    <property type="entry name" value="PECTINESTERASE"/>
    <property type="match status" value="1"/>
</dbReference>
<keyword evidence="3" id="KW-0063">Aspartyl esterase</keyword>
<evidence type="ECO:0000259" key="4">
    <source>
        <dbReference type="Pfam" id="PF01095"/>
    </source>
</evidence>
<dbReference type="GO" id="GO:0045490">
    <property type="term" value="P:pectin catabolic process"/>
    <property type="evidence" value="ECO:0007669"/>
    <property type="project" value="UniProtKB-UniPathway"/>
</dbReference>
<dbReference type="Proteomes" id="UP000236630">
    <property type="component" value="Unassembled WGS sequence"/>
</dbReference>
<organism evidence="5 6">
    <name type="scientific">Citrus unshiu</name>
    <name type="common">Satsuma mandarin</name>
    <name type="synonym">Citrus nobilis var. unshiu</name>
    <dbReference type="NCBI Taxonomy" id="55188"/>
    <lineage>
        <taxon>Eukaryota</taxon>
        <taxon>Viridiplantae</taxon>
        <taxon>Streptophyta</taxon>
        <taxon>Embryophyta</taxon>
        <taxon>Tracheophyta</taxon>
        <taxon>Spermatophyta</taxon>
        <taxon>Magnoliopsida</taxon>
        <taxon>eudicotyledons</taxon>
        <taxon>Gunneridae</taxon>
        <taxon>Pentapetalae</taxon>
        <taxon>rosids</taxon>
        <taxon>malvids</taxon>
        <taxon>Sapindales</taxon>
        <taxon>Rutaceae</taxon>
        <taxon>Aurantioideae</taxon>
        <taxon>Citrus</taxon>
    </lineage>
</organism>
<dbReference type="Gene3D" id="2.160.20.10">
    <property type="entry name" value="Single-stranded right-handed beta-helix, Pectin lyase-like"/>
    <property type="match status" value="1"/>
</dbReference>
<dbReference type="SUPFAM" id="SSF51126">
    <property type="entry name" value="Pectin lyase-like"/>
    <property type="match status" value="1"/>
</dbReference>
<dbReference type="InterPro" id="IPR000070">
    <property type="entry name" value="Pectinesterase_cat"/>
</dbReference>
<dbReference type="STRING" id="55188.A0A2H5N000"/>
<proteinExistence type="predicted"/>
<keyword evidence="6" id="KW-1185">Reference proteome</keyword>
<feature type="domain" description="Pectinesterase catalytic" evidence="4">
    <location>
        <begin position="1"/>
        <end position="69"/>
    </location>
</feature>
<evidence type="ECO:0000256" key="2">
    <source>
        <dbReference type="ARBA" id="ARBA00022801"/>
    </source>
</evidence>
<evidence type="ECO:0000256" key="3">
    <source>
        <dbReference type="ARBA" id="ARBA00023085"/>
    </source>
</evidence>
<dbReference type="UniPathway" id="UPA00545">
    <property type="reaction ID" value="UER00823"/>
</dbReference>
<dbReference type="InterPro" id="IPR012334">
    <property type="entry name" value="Pectin_lyas_fold"/>
</dbReference>
<reference evidence="5 6" key="1">
    <citation type="journal article" date="2017" name="Front. Genet.">
        <title>Draft sequencing of the heterozygous diploid genome of Satsuma (Citrus unshiu Marc.) using a hybrid assembly approach.</title>
        <authorList>
            <person name="Shimizu T."/>
            <person name="Tanizawa Y."/>
            <person name="Mochizuki T."/>
            <person name="Nagasaki H."/>
            <person name="Yoshioka T."/>
            <person name="Toyoda A."/>
            <person name="Fujiyama A."/>
            <person name="Kaminuma E."/>
            <person name="Nakamura Y."/>
        </authorList>
    </citation>
    <scope>NUCLEOTIDE SEQUENCE [LARGE SCALE GENOMIC DNA]</scope>
    <source>
        <strain evidence="6">cv. Miyagawa wase</strain>
    </source>
</reference>
<dbReference type="Pfam" id="PF01095">
    <property type="entry name" value="Pectinesterase"/>
    <property type="match status" value="1"/>
</dbReference>
<dbReference type="AlphaFoldDB" id="A0A2H5N000"/>